<accession>A0A2U3KQ68</accession>
<dbReference type="SMART" id="SM00567">
    <property type="entry name" value="EZ_HEAT"/>
    <property type="match status" value="6"/>
</dbReference>
<dbReference type="Pfam" id="PF13646">
    <property type="entry name" value="HEAT_2"/>
    <property type="match status" value="1"/>
</dbReference>
<dbReference type="AlphaFoldDB" id="A0A2U3KQ68"/>
<dbReference type="GO" id="GO:0016491">
    <property type="term" value="F:oxidoreductase activity"/>
    <property type="evidence" value="ECO:0007669"/>
    <property type="project" value="TreeGrafter"/>
</dbReference>
<sequence length="626" mass="71102">MTAIEALARTGHLSSMIILVDQLEKETSFYLRRHLIQALGSIQNWRTGLMAARLFISTEAHVRNAAVEVLQALQEYALPTIETLMTEPSRDIRKLAVDVLDKIPVEKAFSLLIQGLQDREAVIVSACAEALGRKKDPRGIVPLLELLQTSTNVWISFSVVEALSILGDPQVLESVYQHINHSKWEKQERIILFRIWAHSAGKLGDEHWLPKVWELLERGELSEDGIIELLAEFSQRGINWNDESPLLEGILLRQFEKLKGSELYPVAHIALQKSPQLFYQFLPQMMENVVDDEEIIRIFQQGMSKTKPTADQLKEFLLSSCDKLTIFALRLIEESGSSIPLETIVTLADRADPQITQKTVALAWRSGPEAEPFLYGMLKHHETEVIASALNGLGLLGSTVVTPLLLEGFSNPDELIRRQSVAIFCRRSSFDLEAEIESLLENCPQFALPEIIEVMAFFEHPNLERILPRLGDIEDEVIRARIAKSARLIRKEKLFVTVMKHLSNDPDQEVRHQVILSLATRTGLEVYRLLAYLYRYDQSPKSRYYILTCPEIYHYSTTMDWLQENINGSNPLLQWAAAKGLRQMGEPGSQYLQELYEVALEKDLQLAEIIHQELDKKGGLGHDTNA</sequence>
<dbReference type="Proteomes" id="UP000238916">
    <property type="component" value="Unassembled WGS sequence"/>
</dbReference>
<dbReference type="EMBL" id="OMOF01000176">
    <property type="protein sequence ID" value="SPF41747.1"/>
    <property type="molecule type" value="Genomic_DNA"/>
</dbReference>
<organism evidence="1 2">
    <name type="scientific">Candidatus Desulfosporosinus infrequens</name>
    <dbReference type="NCBI Taxonomy" id="2043169"/>
    <lineage>
        <taxon>Bacteria</taxon>
        <taxon>Bacillati</taxon>
        <taxon>Bacillota</taxon>
        <taxon>Clostridia</taxon>
        <taxon>Eubacteriales</taxon>
        <taxon>Desulfitobacteriaceae</taxon>
        <taxon>Desulfosporosinus</taxon>
    </lineage>
</organism>
<reference evidence="2" key="1">
    <citation type="submission" date="2018-02" db="EMBL/GenBank/DDBJ databases">
        <authorList>
            <person name="Hausmann B."/>
        </authorList>
    </citation>
    <scope>NUCLEOTIDE SEQUENCE [LARGE SCALE GENOMIC DNA]</scope>
    <source>
        <strain evidence="2">Peat soil MAG SbF1</strain>
    </source>
</reference>
<protein>
    <submittedName>
        <fullName evidence="1">HEAT-like repeat protein (Modular protein)</fullName>
    </submittedName>
</protein>
<name>A0A2U3KQ68_9FIRM</name>
<dbReference type="PANTHER" id="PTHR12697:SF5">
    <property type="entry name" value="DEOXYHYPUSINE HYDROXYLASE"/>
    <property type="match status" value="1"/>
</dbReference>
<evidence type="ECO:0000313" key="2">
    <source>
        <dbReference type="Proteomes" id="UP000238916"/>
    </source>
</evidence>
<dbReference type="PANTHER" id="PTHR12697">
    <property type="entry name" value="PBS LYASE HEAT-LIKE PROTEIN"/>
    <property type="match status" value="1"/>
</dbReference>
<dbReference type="SUPFAM" id="SSF48371">
    <property type="entry name" value="ARM repeat"/>
    <property type="match status" value="1"/>
</dbReference>
<proteinExistence type="predicted"/>
<dbReference type="InterPro" id="IPR011989">
    <property type="entry name" value="ARM-like"/>
</dbReference>
<evidence type="ECO:0000313" key="1">
    <source>
        <dbReference type="EMBL" id="SPF41747.1"/>
    </source>
</evidence>
<dbReference type="Gene3D" id="1.25.10.10">
    <property type="entry name" value="Leucine-rich Repeat Variant"/>
    <property type="match status" value="3"/>
</dbReference>
<gene>
    <name evidence="1" type="ORF">SBF1_2570005</name>
</gene>
<dbReference type="InterPro" id="IPR016024">
    <property type="entry name" value="ARM-type_fold"/>
</dbReference>
<dbReference type="InterPro" id="IPR004155">
    <property type="entry name" value="PBS_lyase_HEAT"/>
</dbReference>